<protein>
    <submittedName>
        <fullName evidence="2">Uncharacterized protein</fullName>
    </submittedName>
</protein>
<keyword evidence="1" id="KW-0472">Membrane</keyword>
<reference evidence="2 3" key="1">
    <citation type="submission" date="2019-06" db="EMBL/GenBank/DDBJ databases">
        <title>Pac Bio to generate improved reference genome sequences for organisms with transposon mutant libraries (support for FEBA project).</title>
        <authorList>
            <person name="Blow M."/>
        </authorList>
    </citation>
    <scope>NUCLEOTIDE SEQUENCE [LARGE SCALE GENOMIC DNA]</scope>
    <source>
        <strain evidence="2 3">USDA 1844</strain>
    </source>
</reference>
<keyword evidence="1" id="KW-1133">Transmembrane helix</keyword>
<proteinExistence type="predicted"/>
<evidence type="ECO:0000313" key="3">
    <source>
        <dbReference type="Proteomes" id="UP000319824"/>
    </source>
</evidence>
<gene>
    <name evidence="2" type="ORF">BCL32_6010</name>
</gene>
<dbReference type="AlphaFoldDB" id="A0A559STL4"/>
<feature type="transmembrane region" description="Helical" evidence="1">
    <location>
        <begin position="22"/>
        <end position="42"/>
    </location>
</feature>
<evidence type="ECO:0000256" key="1">
    <source>
        <dbReference type="SAM" id="Phobius"/>
    </source>
</evidence>
<sequence length="56" mass="6144">MPFLASSYALGDGLTAVFRKGLFALVFLLAIKGLPTFFRSAWIAREASVSRQNFSC</sequence>
<comment type="caution">
    <text evidence="2">The sequence shown here is derived from an EMBL/GenBank/DDBJ whole genome shotgun (WGS) entry which is preliminary data.</text>
</comment>
<name>A0A559STL4_9HYPH</name>
<dbReference type="Proteomes" id="UP000319824">
    <property type="component" value="Unassembled WGS sequence"/>
</dbReference>
<organism evidence="2 3">
    <name type="scientific">Rhizobium mongolense USDA 1844</name>
    <dbReference type="NCBI Taxonomy" id="1079460"/>
    <lineage>
        <taxon>Bacteria</taxon>
        <taxon>Pseudomonadati</taxon>
        <taxon>Pseudomonadota</taxon>
        <taxon>Alphaproteobacteria</taxon>
        <taxon>Hyphomicrobiales</taxon>
        <taxon>Rhizobiaceae</taxon>
        <taxon>Rhizobium/Agrobacterium group</taxon>
        <taxon>Rhizobium</taxon>
    </lineage>
</organism>
<evidence type="ECO:0000313" key="2">
    <source>
        <dbReference type="EMBL" id="TVZ65691.1"/>
    </source>
</evidence>
<dbReference type="EMBL" id="VISO01000003">
    <property type="protein sequence ID" value="TVZ65691.1"/>
    <property type="molecule type" value="Genomic_DNA"/>
</dbReference>
<accession>A0A559STL4</accession>
<keyword evidence="1" id="KW-0812">Transmembrane</keyword>